<dbReference type="Proteomes" id="UP000567293">
    <property type="component" value="Unassembled WGS sequence"/>
</dbReference>
<keyword evidence="2" id="KW-1185">Reference proteome</keyword>
<feature type="non-terminal residue" evidence="1">
    <location>
        <position position="1"/>
    </location>
</feature>
<name>A0A7V8NLK2_9BACT</name>
<sequence length="230" mass="25524">QARAIAALLLPNVANVYVFDEVLSAMGPPHTDRSNYHDLTAIAQMLGLDQRARFHISGPASRKNAPFLMESLSAIKANPKDFDRDKEQQTRVAAWELDTVSRTLRSVWTDKDPKKRLSPSGSELSGAVLENGGYDGLDFSETDFSFGILFNSSFKGAHFGGATLKDTYVRKVALDDADFRGVKIYTGSRWEGSNWWDAKCIPQPLLDYLLEADSHPLTEETKSKLVANCH</sequence>
<accession>A0A7V8NLK2</accession>
<dbReference type="SUPFAM" id="SSF141571">
    <property type="entry name" value="Pentapeptide repeat-like"/>
    <property type="match status" value="1"/>
</dbReference>
<reference evidence="1" key="1">
    <citation type="submission" date="2020-06" db="EMBL/GenBank/DDBJ databases">
        <title>Legume-microbial interactions unlock mineral nutrients during tropical forest succession.</title>
        <authorList>
            <person name="Epihov D.Z."/>
        </authorList>
    </citation>
    <scope>NUCLEOTIDE SEQUENCE [LARGE SCALE GENOMIC DNA]</scope>
    <source>
        <strain evidence="1">Pan2503</strain>
    </source>
</reference>
<protein>
    <submittedName>
        <fullName evidence="1">Pentapeptide repeat-containing protein</fullName>
    </submittedName>
</protein>
<organism evidence="1 2">
    <name type="scientific">Candidatus Acidiferrum panamense</name>
    <dbReference type="NCBI Taxonomy" id="2741543"/>
    <lineage>
        <taxon>Bacteria</taxon>
        <taxon>Pseudomonadati</taxon>
        <taxon>Acidobacteriota</taxon>
        <taxon>Terriglobia</taxon>
        <taxon>Candidatus Acidiferrales</taxon>
        <taxon>Candidatus Acidiferrum</taxon>
    </lineage>
</organism>
<proteinExistence type="predicted"/>
<dbReference type="AlphaFoldDB" id="A0A7V8NLK2"/>
<dbReference type="EMBL" id="JACDQQ010000113">
    <property type="protein sequence ID" value="MBA0083574.1"/>
    <property type="molecule type" value="Genomic_DNA"/>
</dbReference>
<evidence type="ECO:0000313" key="1">
    <source>
        <dbReference type="EMBL" id="MBA0083574.1"/>
    </source>
</evidence>
<comment type="caution">
    <text evidence="1">The sequence shown here is derived from an EMBL/GenBank/DDBJ whole genome shotgun (WGS) entry which is preliminary data.</text>
</comment>
<evidence type="ECO:0000313" key="2">
    <source>
        <dbReference type="Proteomes" id="UP000567293"/>
    </source>
</evidence>
<gene>
    <name evidence="1" type="ORF">HRJ53_01120</name>
</gene>
<dbReference type="Gene3D" id="2.160.20.80">
    <property type="entry name" value="E3 ubiquitin-protein ligase SopA"/>
    <property type="match status" value="1"/>
</dbReference>